<gene>
    <name evidence="2" type="ORF">Tci_033519</name>
</gene>
<evidence type="ECO:0000259" key="1">
    <source>
        <dbReference type="Pfam" id="PF03732"/>
    </source>
</evidence>
<feature type="domain" description="Retrotransposon gag" evidence="1">
    <location>
        <begin position="81"/>
        <end position="157"/>
    </location>
</feature>
<reference evidence="2" key="1">
    <citation type="journal article" date="2019" name="Sci. Rep.">
        <title>Draft genome of Tanacetum cinerariifolium, the natural source of mosquito coil.</title>
        <authorList>
            <person name="Yamashiro T."/>
            <person name="Shiraishi A."/>
            <person name="Satake H."/>
            <person name="Nakayama K."/>
        </authorList>
    </citation>
    <scope>NUCLEOTIDE SEQUENCE</scope>
</reference>
<proteinExistence type="predicted"/>
<dbReference type="Pfam" id="PF03732">
    <property type="entry name" value="Retrotrans_gag"/>
    <property type="match status" value="1"/>
</dbReference>
<name>A0A6L2LID1_TANCI</name>
<dbReference type="AlphaFoldDB" id="A0A6L2LID1"/>
<protein>
    <recommendedName>
        <fullName evidence="1">Retrotransposon gag domain-containing protein</fullName>
    </recommendedName>
</protein>
<comment type="caution">
    <text evidence="2">The sequence shown here is derived from an EMBL/GenBank/DDBJ whole genome shotgun (WGS) entry which is preliminary data.</text>
</comment>
<dbReference type="EMBL" id="BKCJ010004521">
    <property type="protein sequence ID" value="GEU61541.1"/>
    <property type="molecule type" value="Genomic_DNA"/>
</dbReference>
<dbReference type="InterPro" id="IPR005162">
    <property type="entry name" value="Retrotrans_gag_dom"/>
</dbReference>
<evidence type="ECO:0000313" key="2">
    <source>
        <dbReference type="EMBL" id="GEU61541.1"/>
    </source>
</evidence>
<organism evidence="2">
    <name type="scientific">Tanacetum cinerariifolium</name>
    <name type="common">Dalmatian daisy</name>
    <name type="synonym">Chrysanthemum cinerariifolium</name>
    <dbReference type="NCBI Taxonomy" id="118510"/>
    <lineage>
        <taxon>Eukaryota</taxon>
        <taxon>Viridiplantae</taxon>
        <taxon>Streptophyta</taxon>
        <taxon>Embryophyta</taxon>
        <taxon>Tracheophyta</taxon>
        <taxon>Spermatophyta</taxon>
        <taxon>Magnoliopsida</taxon>
        <taxon>eudicotyledons</taxon>
        <taxon>Gunneridae</taxon>
        <taxon>Pentapetalae</taxon>
        <taxon>asterids</taxon>
        <taxon>campanulids</taxon>
        <taxon>Asterales</taxon>
        <taxon>Asteraceae</taxon>
        <taxon>Asteroideae</taxon>
        <taxon>Anthemideae</taxon>
        <taxon>Anthemidinae</taxon>
        <taxon>Tanacetum</taxon>
    </lineage>
</organism>
<sequence length="343" mass="38310">MVNTRNTEPRVLDETLRSSILEVVQQANGSVNATLTTLQTDLHTLTDRIQALMMFQTFAIGELTRLGNGDGTSNGGCGYGRLVSMHLYDKALEWHTQFLKIHGENVLWPDYEKEILARFSSVFEDPMVKLKNLKQDGEVKVYQEQFEVLLNRLDLTESYADVTLALTKTKHVSQYVGSRTNSHACANRYVSSVPPVNKLVLSLPSSSTETVGKVVKSGFRKQLTQKELEEGRAKGLCFYCDQRYALGHKGYVGKQTLHILIDCDSTYNFLDVSAAKKLPCHLTPTTLLRVDVANGSRIGKKIMLRGSQSGSLQWIQGKQDIKEGQWKQAQLASMIVCVYTVGL</sequence>
<accession>A0A6L2LID1</accession>